<reference evidence="1 2" key="1">
    <citation type="submission" date="2018-03" db="EMBL/GenBank/DDBJ databases">
        <title>Whole genome sequencing of Histamine producing bacteria.</title>
        <authorList>
            <person name="Butler K."/>
        </authorList>
    </citation>
    <scope>NUCLEOTIDE SEQUENCE [LARGE SCALE GENOMIC DNA]</scope>
    <source>
        <strain evidence="1 2">ATCC 19614</strain>
    </source>
</reference>
<dbReference type="InterPro" id="IPR005068">
    <property type="entry name" value="Phage_lambda_Stf-r2"/>
</dbReference>
<dbReference type="RefSeq" id="WP_107252629.1">
    <property type="nucleotide sequence ID" value="NZ_PYOC01000001.1"/>
</dbReference>
<evidence type="ECO:0000313" key="2">
    <source>
        <dbReference type="Proteomes" id="UP000241803"/>
    </source>
</evidence>
<proteinExistence type="predicted"/>
<dbReference type="Pfam" id="PF03406">
    <property type="entry name" value="Phage_fiber_2"/>
    <property type="match status" value="1"/>
</dbReference>
<accession>A0A2T3LF83</accession>
<keyword evidence="2" id="KW-1185">Reference proteome</keyword>
<dbReference type="AlphaFoldDB" id="A0A2T3LF83"/>
<dbReference type="GO" id="GO:0019062">
    <property type="term" value="P:virion attachment to host cell"/>
    <property type="evidence" value="ECO:0007669"/>
    <property type="project" value="InterPro"/>
</dbReference>
<gene>
    <name evidence="1" type="ORF">C9J47_05705</name>
</gene>
<name>A0A2T3LF83_9GAMM</name>
<evidence type="ECO:0000313" key="1">
    <source>
        <dbReference type="EMBL" id="PSV50045.1"/>
    </source>
</evidence>
<protein>
    <submittedName>
        <fullName evidence="1">Uncharacterized protein</fullName>
    </submittedName>
</protein>
<dbReference type="GO" id="GO:0046718">
    <property type="term" value="P:symbiont entry into host cell"/>
    <property type="evidence" value="ECO:0007669"/>
    <property type="project" value="InterPro"/>
</dbReference>
<organism evidence="1 2">
    <name type="scientific">Photobacterium indicum</name>
    <dbReference type="NCBI Taxonomy" id="81447"/>
    <lineage>
        <taxon>Bacteria</taxon>
        <taxon>Pseudomonadati</taxon>
        <taxon>Pseudomonadota</taxon>
        <taxon>Gammaproteobacteria</taxon>
        <taxon>Vibrionales</taxon>
        <taxon>Vibrionaceae</taxon>
        <taxon>Photobacterium</taxon>
    </lineage>
</organism>
<comment type="caution">
    <text evidence="1">The sequence shown here is derived from an EMBL/GenBank/DDBJ whole genome shotgun (WGS) entry which is preliminary data.</text>
</comment>
<dbReference type="Proteomes" id="UP000241803">
    <property type="component" value="Unassembled WGS sequence"/>
</dbReference>
<sequence>MNYKDPAFKSALEDAVKSVLAEQQPNSKNMKAGVPTEFITFDQLRVAEFGEISDLLLMPVQGTNETVVFRVSDIGKFIAPAASNTVAGITKLSSATDSDSEIAAATPYAVYLVSQAISNVSDAAYLKTGGNITGDCSADNLTSRGRVSATGSLEGASSSVNGTASAGLVKSRADVVAYDSSAAPSTIYKKLSRVIGSDAVESLGTMDMLEIIATKFDDLTVKLKRGGVPVK</sequence>
<dbReference type="EMBL" id="PYOC01000001">
    <property type="protein sequence ID" value="PSV50045.1"/>
    <property type="molecule type" value="Genomic_DNA"/>
</dbReference>